<gene>
    <name evidence="1" type="ORF">PENSOL_c027G10886</name>
</gene>
<dbReference type="Proteomes" id="UP000191612">
    <property type="component" value="Unassembled WGS sequence"/>
</dbReference>
<evidence type="ECO:0008006" key="3">
    <source>
        <dbReference type="Google" id="ProtNLM"/>
    </source>
</evidence>
<dbReference type="SUPFAM" id="SSF81383">
    <property type="entry name" value="F-box domain"/>
    <property type="match status" value="1"/>
</dbReference>
<protein>
    <recommendedName>
        <fullName evidence="3">F-box domain-containing protein</fullName>
    </recommendedName>
</protein>
<organism evidence="1 2">
    <name type="scientific">Penicillium solitum</name>
    <dbReference type="NCBI Taxonomy" id="60172"/>
    <lineage>
        <taxon>Eukaryota</taxon>
        <taxon>Fungi</taxon>
        <taxon>Dikarya</taxon>
        <taxon>Ascomycota</taxon>
        <taxon>Pezizomycotina</taxon>
        <taxon>Eurotiomycetes</taxon>
        <taxon>Eurotiomycetidae</taxon>
        <taxon>Eurotiales</taxon>
        <taxon>Aspergillaceae</taxon>
        <taxon>Penicillium</taxon>
    </lineage>
</organism>
<sequence length="229" mass="26301">MISHIEECPGYKTAVQQQPGITAKSAINKALNTPEILEMILAEMDMRTLLTCTQRVCRAWLNLINALPSIQKALFFTPIKESEWGMGKKMPNPLLAEFFPSFFPEEGRLKYAHFIFSDIPMTDDVPPTMPLFVRAGASWRKMLVQRPPMFDIGTLHIHRGFGDDRVKSSSIPADEKMQTSGYDGLRMEKYFDLLLFSSEVKFLTYTHARLYWSTERPISLHKSYENVID</sequence>
<evidence type="ECO:0000313" key="2">
    <source>
        <dbReference type="Proteomes" id="UP000191612"/>
    </source>
</evidence>
<evidence type="ECO:0000313" key="1">
    <source>
        <dbReference type="EMBL" id="OQD94223.1"/>
    </source>
</evidence>
<keyword evidence="2" id="KW-1185">Reference proteome</keyword>
<comment type="caution">
    <text evidence="1">The sequence shown here is derived from an EMBL/GenBank/DDBJ whole genome shotgun (WGS) entry which is preliminary data.</text>
</comment>
<dbReference type="InterPro" id="IPR036047">
    <property type="entry name" value="F-box-like_dom_sf"/>
</dbReference>
<accession>A0A1V6QYG4</accession>
<dbReference type="EMBL" id="MDYO01000027">
    <property type="protein sequence ID" value="OQD94223.1"/>
    <property type="molecule type" value="Genomic_DNA"/>
</dbReference>
<name>A0A1V6QYG4_9EURO</name>
<reference evidence="2" key="1">
    <citation type="journal article" date="2017" name="Nat. Microbiol.">
        <title>Global analysis of biosynthetic gene clusters reveals vast potential of secondary metabolite production in Penicillium species.</title>
        <authorList>
            <person name="Nielsen J.C."/>
            <person name="Grijseels S."/>
            <person name="Prigent S."/>
            <person name="Ji B."/>
            <person name="Dainat J."/>
            <person name="Nielsen K.F."/>
            <person name="Frisvad J.C."/>
            <person name="Workman M."/>
            <person name="Nielsen J."/>
        </authorList>
    </citation>
    <scope>NUCLEOTIDE SEQUENCE [LARGE SCALE GENOMIC DNA]</scope>
    <source>
        <strain evidence="2">IBT 29525</strain>
    </source>
</reference>
<dbReference type="STRING" id="60172.A0A1V6QYG4"/>
<proteinExistence type="predicted"/>
<dbReference type="AlphaFoldDB" id="A0A1V6QYG4"/>